<dbReference type="GO" id="GO:0080044">
    <property type="term" value="F:quercetin 7-O-glucosyltransferase activity"/>
    <property type="evidence" value="ECO:0007669"/>
    <property type="project" value="TreeGrafter"/>
</dbReference>
<dbReference type="PANTHER" id="PTHR11926:SF774">
    <property type="entry name" value="UDP-GLYCOSYLTRANSFERASE 85A1-RELATED"/>
    <property type="match status" value="1"/>
</dbReference>
<gene>
    <name evidence="2" type="ORF">RHGRI_032307</name>
</gene>
<evidence type="ECO:0000256" key="1">
    <source>
        <dbReference type="ARBA" id="ARBA00009995"/>
    </source>
</evidence>
<evidence type="ECO:0000313" key="2">
    <source>
        <dbReference type="EMBL" id="KAG5525968.1"/>
    </source>
</evidence>
<dbReference type="Gene3D" id="3.40.50.2000">
    <property type="entry name" value="Glycogen Phosphorylase B"/>
    <property type="match status" value="1"/>
</dbReference>
<organism evidence="2 3">
    <name type="scientific">Rhododendron griersonianum</name>
    <dbReference type="NCBI Taxonomy" id="479676"/>
    <lineage>
        <taxon>Eukaryota</taxon>
        <taxon>Viridiplantae</taxon>
        <taxon>Streptophyta</taxon>
        <taxon>Embryophyta</taxon>
        <taxon>Tracheophyta</taxon>
        <taxon>Spermatophyta</taxon>
        <taxon>Magnoliopsida</taxon>
        <taxon>eudicotyledons</taxon>
        <taxon>Gunneridae</taxon>
        <taxon>Pentapetalae</taxon>
        <taxon>asterids</taxon>
        <taxon>Ericales</taxon>
        <taxon>Ericaceae</taxon>
        <taxon>Ericoideae</taxon>
        <taxon>Rhodoreae</taxon>
        <taxon>Rhododendron</taxon>
    </lineage>
</organism>
<keyword evidence="3" id="KW-1185">Reference proteome</keyword>
<dbReference type="Proteomes" id="UP000823749">
    <property type="component" value="Chromosome 11"/>
</dbReference>
<sequence>MLCLPFFSDQLTYCRYAFTEWGIGMKIHRDVKREEVEKLVRELMEGKKGKWMKNKAMECWKNYPVIAANSELSAKPPQMLKTLRVTTMSLS</sequence>
<dbReference type="GO" id="GO:0080043">
    <property type="term" value="F:quercetin 3-O-glucosyltransferase activity"/>
    <property type="evidence" value="ECO:0007669"/>
    <property type="project" value="TreeGrafter"/>
</dbReference>
<reference evidence="2" key="1">
    <citation type="submission" date="2020-08" db="EMBL/GenBank/DDBJ databases">
        <title>Plant Genome Project.</title>
        <authorList>
            <person name="Zhang R.-G."/>
        </authorList>
    </citation>
    <scope>NUCLEOTIDE SEQUENCE</scope>
    <source>
        <strain evidence="2">WSP0</strain>
        <tissue evidence="2">Leaf</tissue>
    </source>
</reference>
<dbReference type="PANTHER" id="PTHR11926">
    <property type="entry name" value="GLUCOSYL/GLUCURONOSYL TRANSFERASES"/>
    <property type="match status" value="1"/>
</dbReference>
<protein>
    <submittedName>
        <fullName evidence="2">Uncharacterized protein</fullName>
    </submittedName>
</protein>
<dbReference type="EMBL" id="JACTNZ010000011">
    <property type="protein sequence ID" value="KAG5525968.1"/>
    <property type="molecule type" value="Genomic_DNA"/>
</dbReference>
<comment type="similarity">
    <text evidence="1">Belongs to the UDP-glycosyltransferase family.</text>
</comment>
<evidence type="ECO:0000313" key="3">
    <source>
        <dbReference type="Proteomes" id="UP000823749"/>
    </source>
</evidence>
<accession>A0AAV6IBF3</accession>
<dbReference type="AlphaFoldDB" id="A0AAV6IBF3"/>
<comment type="caution">
    <text evidence="2">The sequence shown here is derived from an EMBL/GenBank/DDBJ whole genome shotgun (WGS) entry which is preliminary data.</text>
</comment>
<dbReference type="SUPFAM" id="SSF53756">
    <property type="entry name" value="UDP-Glycosyltransferase/glycogen phosphorylase"/>
    <property type="match status" value="1"/>
</dbReference>
<proteinExistence type="inferred from homology"/>
<name>A0AAV6IBF3_9ERIC</name>